<accession>A0A917YF18</accession>
<dbReference type="GO" id="GO:0046688">
    <property type="term" value="P:response to copper ion"/>
    <property type="evidence" value="ECO:0007669"/>
    <property type="project" value="InterPro"/>
</dbReference>
<dbReference type="InterPro" id="IPR007348">
    <property type="entry name" value="CopC_dom"/>
</dbReference>
<dbReference type="Pfam" id="PF05425">
    <property type="entry name" value="CopD"/>
    <property type="match status" value="1"/>
</dbReference>
<dbReference type="InterPro" id="IPR014755">
    <property type="entry name" value="Cu-Rt/internalin_Ig-like"/>
</dbReference>
<name>A0A917YF18_9ACTN</name>
<gene>
    <name evidence="12" type="ORF">GCM10011579_084090</name>
</gene>
<dbReference type="SUPFAM" id="SSF81296">
    <property type="entry name" value="E set domains"/>
    <property type="match status" value="1"/>
</dbReference>
<keyword evidence="2" id="KW-1003">Cell membrane</keyword>
<organism evidence="12 13">
    <name type="scientific">Streptomyces albiflavescens</name>
    <dbReference type="NCBI Taxonomy" id="1623582"/>
    <lineage>
        <taxon>Bacteria</taxon>
        <taxon>Bacillati</taxon>
        <taxon>Actinomycetota</taxon>
        <taxon>Actinomycetes</taxon>
        <taxon>Kitasatosporales</taxon>
        <taxon>Streptomycetaceae</taxon>
        <taxon>Streptomyces</taxon>
    </lineage>
</organism>
<dbReference type="GO" id="GO:0042597">
    <property type="term" value="C:periplasmic space"/>
    <property type="evidence" value="ECO:0007669"/>
    <property type="project" value="InterPro"/>
</dbReference>
<evidence type="ECO:0000256" key="2">
    <source>
        <dbReference type="ARBA" id="ARBA00022475"/>
    </source>
</evidence>
<keyword evidence="5" id="KW-0732">Signal</keyword>
<sequence length="646" mass="67544">MTALASTLRRPAAALLTVASLVMALLLGTGAPASAHATLLFTSPAADATVPDSPASLVLVFDQPVGVGSSAVRLAPAAGLGKPTRSQGGRTVTLPVQGKLAEGVHTVNWQVTAQDGDIMTGSYRFAIGPRSVALTSGQSTTAKDPVPTTILRWLLFTALALLLGEAALSRLAARVPDAPSRRPRSWALPAAIVGCAAALGLAALVIGDGSLRSVIDTRPGVLSLIDVAGFSLAALAVGVRRWRAWAVVPLTAVVVAEALRAHPQAEQAVAGPVLTFVHLAAAALWVGALVQVLRTMVAWRGERGASRKLLLAYARLAAWLFAAVVTTGVIAALLLVPLDDVFTTAYGQVLVVKIGVVALVAALAYTARRRLHRTTGRLPYRPARLEASVLAVVLALSATLTIMRAPADTNRPLAFAPPTTGRVVPAGTRAGEIGVSARASTGQLIIELTAPQVGDTSKQTYGLSATLADPRGTRRALKLRGCGTGCFYTPLTWRKGTSHLTLTASAGEEWAGGRAGLAITWPSRPDTALLRETVAAMKTAPLFSLHELVTSNTARGLGDLKELPITGKEFLAAEPYGSGTAPVTTRLPDENGHRRLALAYPAEHTQLDLTVDEEGRIVHETLTAPNHLVTRTFVYPEPDEEQGHEH</sequence>
<proteinExistence type="predicted"/>
<dbReference type="InterPro" id="IPR032694">
    <property type="entry name" value="CopC/D"/>
</dbReference>
<evidence type="ECO:0000313" key="12">
    <source>
        <dbReference type="EMBL" id="GGN89323.1"/>
    </source>
</evidence>
<dbReference type="GO" id="GO:0006825">
    <property type="term" value="P:copper ion transport"/>
    <property type="evidence" value="ECO:0007669"/>
    <property type="project" value="InterPro"/>
</dbReference>
<dbReference type="RefSeq" id="WP_229703710.1">
    <property type="nucleotide sequence ID" value="NZ_BMMM01000022.1"/>
</dbReference>
<protein>
    <recommendedName>
        <fullName evidence="14">Copper resistance protein CopC</fullName>
    </recommendedName>
</protein>
<dbReference type="EMBL" id="BMMM01000022">
    <property type="protein sequence ID" value="GGN89323.1"/>
    <property type="molecule type" value="Genomic_DNA"/>
</dbReference>
<dbReference type="InterPro" id="IPR014756">
    <property type="entry name" value="Ig_E-set"/>
</dbReference>
<evidence type="ECO:0000256" key="9">
    <source>
        <dbReference type="SAM" id="Phobius"/>
    </source>
</evidence>
<feature type="domain" description="CopC" evidence="10">
    <location>
        <begin position="36"/>
        <end position="127"/>
    </location>
</feature>
<reference evidence="12 13" key="1">
    <citation type="journal article" date="2014" name="Int. J. Syst. Evol. Microbiol.">
        <title>Complete genome sequence of Corynebacterium casei LMG S-19264T (=DSM 44701T), isolated from a smear-ripened cheese.</title>
        <authorList>
            <consortium name="US DOE Joint Genome Institute (JGI-PGF)"/>
            <person name="Walter F."/>
            <person name="Albersmeier A."/>
            <person name="Kalinowski J."/>
            <person name="Ruckert C."/>
        </authorList>
    </citation>
    <scope>NUCLEOTIDE SEQUENCE [LARGE SCALE GENOMIC DNA]</scope>
    <source>
        <strain evidence="12 13">CGMCC 4.7111</strain>
    </source>
</reference>
<keyword evidence="13" id="KW-1185">Reference proteome</keyword>
<feature type="transmembrane region" description="Helical" evidence="9">
    <location>
        <begin position="273"/>
        <end position="293"/>
    </location>
</feature>
<dbReference type="Gene3D" id="2.60.40.1220">
    <property type="match status" value="1"/>
</dbReference>
<feature type="transmembrane region" description="Helical" evidence="9">
    <location>
        <begin position="185"/>
        <end position="207"/>
    </location>
</feature>
<evidence type="ECO:0008006" key="14">
    <source>
        <dbReference type="Google" id="ProtNLM"/>
    </source>
</evidence>
<feature type="transmembrane region" description="Helical" evidence="9">
    <location>
        <begin position="153"/>
        <end position="173"/>
    </location>
</feature>
<evidence type="ECO:0000256" key="5">
    <source>
        <dbReference type="ARBA" id="ARBA00022729"/>
    </source>
</evidence>
<keyword evidence="8 9" id="KW-0472">Membrane</keyword>
<evidence type="ECO:0000256" key="3">
    <source>
        <dbReference type="ARBA" id="ARBA00022692"/>
    </source>
</evidence>
<dbReference type="Proteomes" id="UP000600365">
    <property type="component" value="Unassembled WGS sequence"/>
</dbReference>
<evidence type="ECO:0000259" key="10">
    <source>
        <dbReference type="Pfam" id="PF04234"/>
    </source>
</evidence>
<comment type="caution">
    <text evidence="12">The sequence shown here is derived from an EMBL/GenBank/DDBJ whole genome shotgun (WGS) entry which is preliminary data.</text>
</comment>
<keyword evidence="4" id="KW-0479">Metal-binding</keyword>
<feature type="transmembrane region" description="Helical" evidence="9">
    <location>
        <begin position="385"/>
        <end position="403"/>
    </location>
</feature>
<keyword evidence="3 9" id="KW-0812">Transmembrane</keyword>
<feature type="transmembrane region" description="Helical" evidence="9">
    <location>
        <begin position="219"/>
        <end position="237"/>
    </location>
</feature>
<feature type="domain" description="Copper resistance protein D" evidence="11">
    <location>
        <begin position="312"/>
        <end position="400"/>
    </location>
</feature>
<feature type="transmembrane region" description="Helical" evidence="9">
    <location>
        <begin position="313"/>
        <end position="338"/>
    </location>
</feature>
<evidence type="ECO:0000259" key="11">
    <source>
        <dbReference type="Pfam" id="PF05425"/>
    </source>
</evidence>
<keyword evidence="7" id="KW-0186">Copper</keyword>
<feature type="transmembrane region" description="Helical" evidence="9">
    <location>
        <begin position="244"/>
        <end position="261"/>
    </location>
</feature>
<dbReference type="PANTHER" id="PTHR34820:SF4">
    <property type="entry name" value="INNER MEMBRANE PROTEIN YEBZ"/>
    <property type="match status" value="1"/>
</dbReference>
<comment type="subcellular location">
    <subcellularLocation>
        <location evidence="1">Cell membrane</location>
        <topology evidence="1">Multi-pass membrane protein</topology>
    </subcellularLocation>
</comment>
<keyword evidence="6 9" id="KW-1133">Transmembrane helix</keyword>
<evidence type="ECO:0000256" key="6">
    <source>
        <dbReference type="ARBA" id="ARBA00022989"/>
    </source>
</evidence>
<dbReference type="InterPro" id="IPR008457">
    <property type="entry name" value="Cu-R_CopD_dom"/>
</dbReference>
<dbReference type="AlphaFoldDB" id="A0A917YF18"/>
<dbReference type="GO" id="GO:0005507">
    <property type="term" value="F:copper ion binding"/>
    <property type="evidence" value="ECO:0007669"/>
    <property type="project" value="InterPro"/>
</dbReference>
<evidence type="ECO:0000256" key="4">
    <source>
        <dbReference type="ARBA" id="ARBA00022723"/>
    </source>
</evidence>
<dbReference type="PANTHER" id="PTHR34820">
    <property type="entry name" value="INNER MEMBRANE PROTEIN YEBZ"/>
    <property type="match status" value="1"/>
</dbReference>
<dbReference type="GO" id="GO:0005886">
    <property type="term" value="C:plasma membrane"/>
    <property type="evidence" value="ECO:0007669"/>
    <property type="project" value="UniProtKB-SubCell"/>
</dbReference>
<evidence type="ECO:0000256" key="7">
    <source>
        <dbReference type="ARBA" id="ARBA00023008"/>
    </source>
</evidence>
<evidence type="ECO:0000256" key="8">
    <source>
        <dbReference type="ARBA" id="ARBA00023136"/>
    </source>
</evidence>
<evidence type="ECO:0000256" key="1">
    <source>
        <dbReference type="ARBA" id="ARBA00004651"/>
    </source>
</evidence>
<feature type="transmembrane region" description="Helical" evidence="9">
    <location>
        <begin position="344"/>
        <end position="365"/>
    </location>
</feature>
<evidence type="ECO:0000313" key="13">
    <source>
        <dbReference type="Proteomes" id="UP000600365"/>
    </source>
</evidence>
<dbReference type="Pfam" id="PF04234">
    <property type="entry name" value="CopC"/>
    <property type="match status" value="1"/>
</dbReference>